<sequence>MLSLRVLRTSTFASPMTLRSVVATRGLSSSSVGRLASSPTIFNQHNNRDEIDKLNELIKVKLAQLEEDEKRRIIEESKPKLSDFQRPILLTLVIASTAYLAFHWAWWYLEYDEREKELKGMSLCLSTQTTTKTNQY</sequence>
<evidence type="ECO:0000313" key="2">
    <source>
        <dbReference type="EMBL" id="CDR40810.1"/>
    </source>
</evidence>
<gene>
    <name evidence="2" type="ORF">CYFA0S_05e04742g</name>
</gene>
<dbReference type="OrthoDB" id="4082954at2759"/>
<proteinExistence type="predicted"/>
<keyword evidence="1" id="KW-0812">Transmembrane</keyword>
<reference evidence="2" key="1">
    <citation type="journal article" date="2014" name="Genome Announc.">
        <title>Genome sequence of the yeast Cyberlindnera fabianii (Hansenula fabianii).</title>
        <authorList>
            <person name="Freel K.C."/>
            <person name="Sarilar V."/>
            <person name="Neuveglise C."/>
            <person name="Devillers H."/>
            <person name="Friedrich A."/>
            <person name="Schacherer J."/>
        </authorList>
    </citation>
    <scope>NUCLEOTIDE SEQUENCE</scope>
    <source>
        <strain evidence="2">YJS4271</strain>
    </source>
</reference>
<name>A0A061AZI1_CYBFA</name>
<dbReference type="AlphaFoldDB" id="A0A061AZI1"/>
<keyword evidence="1" id="KW-1133">Transmembrane helix</keyword>
<organism evidence="2">
    <name type="scientific">Cyberlindnera fabianii</name>
    <name type="common">Yeast</name>
    <name type="synonym">Hansenula fabianii</name>
    <dbReference type="NCBI Taxonomy" id="36022"/>
    <lineage>
        <taxon>Eukaryota</taxon>
        <taxon>Fungi</taxon>
        <taxon>Dikarya</taxon>
        <taxon>Ascomycota</taxon>
        <taxon>Saccharomycotina</taxon>
        <taxon>Saccharomycetes</taxon>
        <taxon>Phaffomycetales</taxon>
        <taxon>Phaffomycetaceae</taxon>
        <taxon>Cyberlindnera</taxon>
    </lineage>
</organism>
<dbReference type="EMBL" id="LK052890">
    <property type="protein sequence ID" value="CDR40810.1"/>
    <property type="molecule type" value="Genomic_DNA"/>
</dbReference>
<dbReference type="VEuPathDB" id="FungiDB:BON22_2066"/>
<evidence type="ECO:0000256" key="1">
    <source>
        <dbReference type="SAM" id="Phobius"/>
    </source>
</evidence>
<keyword evidence="1" id="KW-0472">Membrane</keyword>
<dbReference type="PhylomeDB" id="A0A061AZI1"/>
<feature type="transmembrane region" description="Helical" evidence="1">
    <location>
        <begin position="88"/>
        <end position="109"/>
    </location>
</feature>
<protein>
    <submittedName>
        <fullName evidence="2">CYFA0S05e04742g1_1</fullName>
    </submittedName>
</protein>
<accession>A0A061AZI1</accession>